<dbReference type="EMBL" id="KK117425">
    <property type="protein sequence ID" value="KFM70446.1"/>
    <property type="molecule type" value="Genomic_DNA"/>
</dbReference>
<accession>A0A087TZA7</accession>
<evidence type="ECO:0000256" key="1">
    <source>
        <dbReference type="PROSITE-ProRule" id="PRU00042"/>
    </source>
</evidence>
<evidence type="ECO:0000256" key="2">
    <source>
        <dbReference type="SAM" id="MobiDB-lite"/>
    </source>
</evidence>
<sequence>MEGNFLCLECSKPYSFRRNLRAHIIKHHPSKLEELAPTLRTAGKFPCDDCGKIFSKQHLLRAHERTEHGKSYNCNVKKCPLCDFSSKKPELLKHFENFHDICIITEDLQFPSFQEFLAWKKNIETEGKCTFSVERGVQKTNVNTKHFFVCHRSGVYTPQGSGIRQIKQQGSKKINGFCPASITAIETDGKCCVHYLKTHVGHENEIEHWFLSKEERKYIASKIAADIPFEIILSEIRGSAAADQSRMHLVTRHDLHNIGKSALTTSKTLTLMEKIQILKESVLFMLDSIKTDDEYNAIKELFDTMQPTLDAARNQNENFSEFEIAFPSNINFTPKDITEKNKRIDEHQRCLFSTKEEERKKQENFCKPIKKESVT</sequence>
<evidence type="ECO:0000313" key="4">
    <source>
        <dbReference type="EMBL" id="KFM70446.1"/>
    </source>
</evidence>
<dbReference type="SMART" id="SM00355">
    <property type="entry name" value="ZnF_C2H2"/>
    <property type="match status" value="3"/>
</dbReference>
<dbReference type="PROSITE" id="PS50157">
    <property type="entry name" value="ZINC_FINGER_C2H2_2"/>
    <property type="match status" value="2"/>
</dbReference>
<dbReference type="GO" id="GO:0008270">
    <property type="term" value="F:zinc ion binding"/>
    <property type="evidence" value="ECO:0007669"/>
    <property type="project" value="UniProtKB-KW"/>
</dbReference>
<feature type="non-terminal residue" evidence="4">
    <location>
        <position position="375"/>
    </location>
</feature>
<dbReference type="InterPro" id="IPR013087">
    <property type="entry name" value="Znf_C2H2_type"/>
</dbReference>
<gene>
    <name evidence="4" type="ORF">X975_08289</name>
</gene>
<reference evidence="4 5" key="1">
    <citation type="submission" date="2013-11" db="EMBL/GenBank/DDBJ databases">
        <title>Genome sequencing of Stegodyphus mimosarum.</title>
        <authorList>
            <person name="Bechsgaard J."/>
        </authorList>
    </citation>
    <scope>NUCLEOTIDE SEQUENCE [LARGE SCALE GENOMIC DNA]</scope>
</reference>
<dbReference type="PROSITE" id="PS00028">
    <property type="entry name" value="ZINC_FINGER_C2H2_1"/>
    <property type="match status" value="2"/>
</dbReference>
<feature type="domain" description="C2H2-type" evidence="3">
    <location>
        <begin position="5"/>
        <end position="32"/>
    </location>
</feature>
<dbReference type="Gene3D" id="3.30.160.60">
    <property type="entry name" value="Classic Zinc Finger"/>
    <property type="match status" value="1"/>
</dbReference>
<keyword evidence="5" id="KW-1185">Reference proteome</keyword>
<dbReference type="STRING" id="407821.A0A087TZA7"/>
<dbReference type="InterPro" id="IPR052797">
    <property type="entry name" value="RegFact_GeneExpr_CellDeath"/>
</dbReference>
<dbReference type="PANTHER" id="PTHR33936:SF24">
    <property type="entry name" value="C2H2-TYPE DOMAIN-CONTAINING PROTEIN"/>
    <property type="match status" value="1"/>
</dbReference>
<keyword evidence="1" id="KW-0863">Zinc-finger</keyword>
<feature type="region of interest" description="Disordered" evidence="2">
    <location>
        <begin position="356"/>
        <end position="375"/>
    </location>
</feature>
<dbReference type="AlphaFoldDB" id="A0A087TZA7"/>
<dbReference type="Pfam" id="PF00096">
    <property type="entry name" value="zf-C2H2"/>
    <property type="match status" value="2"/>
</dbReference>
<dbReference type="SUPFAM" id="SSF57667">
    <property type="entry name" value="beta-beta-alpha zinc fingers"/>
    <property type="match status" value="1"/>
</dbReference>
<feature type="domain" description="C2H2-type" evidence="3">
    <location>
        <begin position="45"/>
        <end position="68"/>
    </location>
</feature>
<name>A0A087TZA7_STEMI</name>
<evidence type="ECO:0000313" key="5">
    <source>
        <dbReference type="Proteomes" id="UP000054359"/>
    </source>
</evidence>
<keyword evidence="1" id="KW-0862">Zinc</keyword>
<organism evidence="4 5">
    <name type="scientific">Stegodyphus mimosarum</name>
    <name type="common">African social velvet spider</name>
    <dbReference type="NCBI Taxonomy" id="407821"/>
    <lineage>
        <taxon>Eukaryota</taxon>
        <taxon>Metazoa</taxon>
        <taxon>Ecdysozoa</taxon>
        <taxon>Arthropoda</taxon>
        <taxon>Chelicerata</taxon>
        <taxon>Arachnida</taxon>
        <taxon>Araneae</taxon>
        <taxon>Araneomorphae</taxon>
        <taxon>Entelegynae</taxon>
        <taxon>Eresoidea</taxon>
        <taxon>Eresidae</taxon>
        <taxon>Stegodyphus</taxon>
    </lineage>
</organism>
<proteinExistence type="predicted"/>
<dbReference type="PANTHER" id="PTHR33936">
    <property type="entry name" value="PROTEIN CBG17840"/>
    <property type="match status" value="1"/>
</dbReference>
<dbReference type="Proteomes" id="UP000054359">
    <property type="component" value="Unassembled WGS sequence"/>
</dbReference>
<dbReference type="InterPro" id="IPR036236">
    <property type="entry name" value="Znf_C2H2_sf"/>
</dbReference>
<protein>
    <recommendedName>
        <fullName evidence="3">C2H2-type domain-containing protein</fullName>
    </recommendedName>
</protein>
<evidence type="ECO:0000259" key="3">
    <source>
        <dbReference type="PROSITE" id="PS50157"/>
    </source>
</evidence>
<dbReference type="OrthoDB" id="6429947at2759"/>
<keyword evidence="1" id="KW-0479">Metal-binding</keyword>
<dbReference type="OMA" id="DNDMEFE"/>